<keyword evidence="6 7" id="KW-0472">Membrane</keyword>
<keyword evidence="10" id="KW-1185">Reference proteome</keyword>
<reference evidence="9" key="1">
    <citation type="journal article" date="2022" name="G3 (Bethesda)">
        <title>High quality genome of the basidiomycete yeast Dioszegia hungarica PDD-24b-2 isolated from cloud water.</title>
        <authorList>
            <person name="Jarrige D."/>
            <person name="Haridas S."/>
            <person name="Bleykasten-Grosshans C."/>
            <person name="Joly M."/>
            <person name="Nadalig T."/>
            <person name="Sancelme M."/>
            <person name="Vuilleumier S."/>
            <person name="Grigoriev I.V."/>
            <person name="Amato P."/>
            <person name="Bringel F."/>
        </authorList>
    </citation>
    <scope>NUCLEOTIDE SEQUENCE</scope>
    <source>
        <strain evidence="9">PDD-24b-2</strain>
    </source>
</reference>
<feature type="compositionally biased region" description="Low complexity" evidence="8">
    <location>
        <begin position="226"/>
        <end position="236"/>
    </location>
</feature>
<evidence type="ECO:0000256" key="2">
    <source>
        <dbReference type="ARBA" id="ARBA00008917"/>
    </source>
</evidence>
<dbReference type="Proteomes" id="UP001164286">
    <property type="component" value="Unassembled WGS sequence"/>
</dbReference>
<comment type="subcellular location">
    <subcellularLocation>
        <location evidence="1 7">Endoplasmic reticulum membrane</location>
        <topology evidence="1 7">Multi-pass membrane protein</topology>
    </subcellularLocation>
</comment>
<evidence type="ECO:0000256" key="4">
    <source>
        <dbReference type="ARBA" id="ARBA00022824"/>
    </source>
</evidence>
<feature type="transmembrane region" description="Helical" evidence="7">
    <location>
        <begin position="56"/>
        <end position="76"/>
    </location>
</feature>
<dbReference type="AlphaFoldDB" id="A0AA38H9Q1"/>
<dbReference type="GO" id="GO:0005789">
    <property type="term" value="C:endoplasmic reticulum membrane"/>
    <property type="evidence" value="ECO:0007669"/>
    <property type="project" value="UniProtKB-SubCell"/>
</dbReference>
<comment type="similarity">
    <text evidence="2 7">Belongs to the derlin family.</text>
</comment>
<dbReference type="GO" id="GO:0006950">
    <property type="term" value="P:response to stress"/>
    <property type="evidence" value="ECO:0007669"/>
    <property type="project" value="UniProtKB-ARBA"/>
</dbReference>
<keyword evidence="3 7" id="KW-0812">Transmembrane</keyword>
<dbReference type="Pfam" id="PF04511">
    <property type="entry name" value="DER1"/>
    <property type="match status" value="1"/>
</dbReference>
<gene>
    <name evidence="9" type="ORF">MKK02DRAFT_26243</name>
</gene>
<comment type="function">
    <text evidence="7">May be involved in the degradation of misfolded endoplasmic reticulum (ER) luminal proteins.</text>
</comment>
<dbReference type="InterPro" id="IPR007599">
    <property type="entry name" value="DER1"/>
</dbReference>
<evidence type="ECO:0000313" key="10">
    <source>
        <dbReference type="Proteomes" id="UP001164286"/>
    </source>
</evidence>
<dbReference type="RefSeq" id="XP_052945947.1">
    <property type="nucleotide sequence ID" value="XM_053087163.1"/>
</dbReference>
<evidence type="ECO:0000256" key="8">
    <source>
        <dbReference type="SAM" id="MobiDB-lite"/>
    </source>
</evidence>
<comment type="caution">
    <text evidence="9">The sequence shown here is derived from an EMBL/GenBank/DDBJ whole genome shotgun (WGS) entry which is preliminary data.</text>
</comment>
<feature type="transmembrane region" description="Helical" evidence="7">
    <location>
        <begin position="164"/>
        <end position="190"/>
    </location>
</feature>
<feature type="transmembrane region" description="Helical" evidence="7">
    <location>
        <begin position="138"/>
        <end position="158"/>
    </location>
</feature>
<dbReference type="PANTHER" id="PTHR11009">
    <property type="entry name" value="DER1-LIKE PROTEIN, DERLIN"/>
    <property type="match status" value="1"/>
</dbReference>
<feature type="transmembrane region" description="Helical" evidence="7">
    <location>
        <begin position="96"/>
        <end position="118"/>
    </location>
</feature>
<feature type="transmembrane region" description="Helical" evidence="7">
    <location>
        <begin position="17"/>
        <end position="44"/>
    </location>
</feature>
<evidence type="ECO:0000313" key="9">
    <source>
        <dbReference type="EMBL" id="KAI9636170.1"/>
    </source>
</evidence>
<dbReference type="GeneID" id="77726364"/>
<evidence type="ECO:0000256" key="3">
    <source>
        <dbReference type="ARBA" id="ARBA00022692"/>
    </source>
</evidence>
<keyword evidence="5 7" id="KW-1133">Transmembrane helix</keyword>
<protein>
    <recommendedName>
        <fullName evidence="7">Derlin</fullName>
    </recommendedName>
</protein>
<name>A0AA38H9Q1_9TREE</name>
<accession>A0AA38H9Q1</accession>
<keyword evidence="4 7" id="KW-0256">Endoplasmic reticulum</keyword>
<organism evidence="9 10">
    <name type="scientific">Dioszegia hungarica</name>
    <dbReference type="NCBI Taxonomy" id="4972"/>
    <lineage>
        <taxon>Eukaryota</taxon>
        <taxon>Fungi</taxon>
        <taxon>Dikarya</taxon>
        <taxon>Basidiomycota</taxon>
        <taxon>Agaricomycotina</taxon>
        <taxon>Tremellomycetes</taxon>
        <taxon>Tremellales</taxon>
        <taxon>Bulleribasidiaceae</taxon>
        <taxon>Dioszegia</taxon>
    </lineage>
</organism>
<evidence type="ECO:0000256" key="1">
    <source>
        <dbReference type="ARBA" id="ARBA00004477"/>
    </source>
</evidence>
<feature type="region of interest" description="Disordered" evidence="8">
    <location>
        <begin position="217"/>
        <end position="236"/>
    </location>
</feature>
<evidence type="ECO:0000256" key="5">
    <source>
        <dbReference type="ARBA" id="ARBA00022989"/>
    </source>
</evidence>
<evidence type="ECO:0000256" key="6">
    <source>
        <dbReference type="ARBA" id="ARBA00023136"/>
    </source>
</evidence>
<dbReference type="EMBL" id="JAKWFO010000005">
    <property type="protein sequence ID" value="KAI9636170.1"/>
    <property type="molecule type" value="Genomic_DNA"/>
</dbReference>
<evidence type="ECO:0000256" key="7">
    <source>
        <dbReference type="RuleBase" id="RU363059"/>
    </source>
</evidence>
<proteinExistence type="inferred from homology"/>
<sequence length="262" mass="28573">MADIGSLLTAIPPVTRLILVATGLITLPTLLGVLSPADVALSWWKVTKHYEIWRPFTNFFFGGAGFPLVYDVFLIYRNSSAMERDVYFSNTAEYAWMHIMLATGIMLLNVPFGFPFLFHSLLAAQTYIWCRANATLKVSIFGLITIPTSLLPFINILLDLVIGGLGKALCGLIGLLVAHAWWFLSTFLPLHAPTRLRRRNPLATPIRFQALFPRSTSTAFGSRSSGPVKAPAAGPAGTARSEAVDAVRHRWGGGNKLGGSTL</sequence>